<keyword evidence="4" id="KW-1185">Reference proteome</keyword>
<dbReference type="InterPro" id="IPR052267">
    <property type="entry name" value="N-DRC_Component"/>
</dbReference>
<feature type="non-terminal residue" evidence="3">
    <location>
        <position position="1"/>
    </location>
</feature>
<protein>
    <submittedName>
        <fullName evidence="3">Dynein regulatory complex protein 11</fullName>
    </submittedName>
</protein>
<dbReference type="OrthoDB" id="3046016at2759"/>
<name>A0A8X6FA60_TRICU</name>
<gene>
    <name evidence="3" type="primary">IQCA1</name>
    <name evidence="3" type="ORF">TNCT_529771</name>
</gene>
<sequence length="335" mass="37378">AFEKDLGKKGKKGGKKGRKKGGKKEKGKGKGKGKKEKDLTPNRSFESLVEELIKEKIIVDYPKFLLSDFIGDYNYVGSIPDVESDPEKDAMPCLGDIRRIINEYCILPMGSSAIHSKGAYVKSILITGPPGVGKKSLIYAICNEIGATLMDLSAKNVNGKYPGKEGLDMLMHLVFKVEAIRLKKELPKLIKGISNDDRIMIIGTTVAPFDVDLKALSSYYSKIICILAPDHNCRRAVVKENSLRMKRKVSITHQGRLQVLTDRRLSLQSKIPLSASEFVHFLSDCTPISQEENEEYRAWLAKMPLQKKRVKVLKEEAGEVIEDVKNKEKSSTKVP</sequence>
<dbReference type="PANTHER" id="PTHR14690:SF0">
    <property type="entry name" value="IQ MOTIF CONTAINING WITH AAA DOMAIN 1"/>
    <property type="match status" value="1"/>
</dbReference>
<reference evidence="3" key="1">
    <citation type="submission" date="2020-07" db="EMBL/GenBank/DDBJ databases">
        <title>Multicomponent nature underlies the extraordinary mechanical properties of spider dragline silk.</title>
        <authorList>
            <person name="Kono N."/>
            <person name="Nakamura H."/>
            <person name="Mori M."/>
            <person name="Yoshida Y."/>
            <person name="Ohtoshi R."/>
            <person name="Malay A.D."/>
            <person name="Moran D.A.P."/>
            <person name="Tomita M."/>
            <person name="Numata K."/>
            <person name="Arakawa K."/>
        </authorList>
    </citation>
    <scope>NUCLEOTIDE SEQUENCE</scope>
</reference>
<feature type="compositionally biased region" description="Basic residues" evidence="1">
    <location>
        <begin position="9"/>
        <end position="34"/>
    </location>
</feature>
<evidence type="ECO:0000259" key="2">
    <source>
        <dbReference type="Pfam" id="PF00004"/>
    </source>
</evidence>
<dbReference type="GO" id="GO:0005524">
    <property type="term" value="F:ATP binding"/>
    <property type="evidence" value="ECO:0007669"/>
    <property type="project" value="InterPro"/>
</dbReference>
<comment type="caution">
    <text evidence="3">The sequence shown here is derived from an EMBL/GenBank/DDBJ whole genome shotgun (WGS) entry which is preliminary data.</text>
</comment>
<dbReference type="EMBL" id="BMAO01011468">
    <property type="protein sequence ID" value="GFQ73871.1"/>
    <property type="molecule type" value="Genomic_DNA"/>
</dbReference>
<dbReference type="GO" id="GO:0016887">
    <property type="term" value="F:ATP hydrolysis activity"/>
    <property type="evidence" value="ECO:0007669"/>
    <property type="project" value="InterPro"/>
</dbReference>
<dbReference type="InterPro" id="IPR027417">
    <property type="entry name" value="P-loop_NTPase"/>
</dbReference>
<feature type="domain" description="ATPase AAA-type core" evidence="2">
    <location>
        <begin position="124"/>
        <end position="164"/>
    </location>
</feature>
<dbReference type="Pfam" id="PF00004">
    <property type="entry name" value="AAA"/>
    <property type="match status" value="1"/>
</dbReference>
<dbReference type="AlphaFoldDB" id="A0A8X6FA60"/>
<dbReference type="Proteomes" id="UP000887116">
    <property type="component" value="Unassembled WGS sequence"/>
</dbReference>
<dbReference type="Gene3D" id="3.40.50.300">
    <property type="entry name" value="P-loop containing nucleotide triphosphate hydrolases"/>
    <property type="match status" value="1"/>
</dbReference>
<evidence type="ECO:0000313" key="4">
    <source>
        <dbReference type="Proteomes" id="UP000887116"/>
    </source>
</evidence>
<feature type="region of interest" description="Disordered" evidence="1">
    <location>
        <begin position="1"/>
        <end position="39"/>
    </location>
</feature>
<dbReference type="SUPFAM" id="SSF52540">
    <property type="entry name" value="P-loop containing nucleoside triphosphate hydrolases"/>
    <property type="match status" value="1"/>
</dbReference>
<evidence type="ECO:0000256" key="1">
    <source>
        <dbReference type="SAM" id="MobiDB-lite"/>
    </source>
</evidence>
<evidence type="ECO:0000313" key="3">
    <source>
        <dbReference type="EMBL" id="GFQ73871.1"/>
    </source>
</evidence>
<accession>A0A8X6FA60</accession>
<proteinExistence type="predicted"/>
<organism evidence="3 4">
    <name type="scientific">Trichonephila clavata</name>
    <name type="common">Joro spider</name>
    <name type="synonym">Nephila clavata</name>
    <dbReference type="NCBI Taxonomy" id="2740835"/>
    <lineage>
        <taxon>Eukaryota</taxon>
        <taxon>Metazoa</taxon>
        <taxon>Ecdysozoa</taxon>
        <taxon>Arthropoda</taxon>
        <taxon>Chelicerata</taxon>
        <taxon>Arachnida</taxon>
        <taxon>Araneae</taxon>
        <taxon>Araneomorphae</taxon>
        <taxon>Entelegynae</taxon>
        <taxon>Araneoidea</taxon>
        <taxon>Nephilidae</taxon>
        <taxon>Trichonephila</taxon>
    </lineage>
</organism>
<dbReference type="PANTHER" id="PTHR14690">
    <property type="entry name" value="IQ MOTIF CONTAINING WITH AAA DOMAIN 1"/>
    <property type="match status" value="1"/>
</dbReference>
<dbReference type="InterPro" id="IPR003959">
    <property type="entry name" value="ATPase_AAA_core"/>
</dbReference>